<dbReference type="Proteomes" id="UP000064912">
    <property type="component" value="Chromosome"/>
</dbReference>
<dbReference type="AlphaFoldDB" id="A0A0D6AZP5"/>
<sequence length="91" mass="10174">MISLDDIEDMTDLSRDEITAIAEHENLPDADASLLGDYLMHLHHGPQRVQAMICEDIRAALHRDDTGRARELYAVLHCFLATHPEAARGTP</sequence>
<dbReference type="KEGG" id="rsu:NHU_01213"/>
<dbReference type="PATRIC" id="fig|35806.4.peg.1249"/>
<accession>A0A0D6AZP5</accession>
<name>A0A0D6AZP5_RHOSU</name>
<organism evidence="1 2">
    <name type="scientific">Rhodovulum sulfidophilum</name>
    <name type="common">Rhodobacter sulfidophilus</name>
    <dbReference type="NCBI Taxonomy" id="35806"/>
    <lineage>
        <taxon>Bacteria</taxon>
        <taxon>Pseudomonadati</taxon>
        <taxon>Pseudomonadota</taxon>
        <taxon>Alphaproteobacteria</taxon>
        <taxon>Rhodobacterales</taxon>
        <taxon>Paracoccaceae</taxon>
        <taxon>Rhodovulum</taxon>
    </lineage>
</organism>
<evidence type="ECO:0000313" key="2">
    <source>
        <dbReference type="Proteomes" id="UP000064912"/>
    </source>
</evidence>
<dbReference type="RefSeq" id="WP_060834216.1">
    <property type="nucleotide sequence ID" value="NZ_JAESJH010000006.1"/>
</dbReference>
<gene>
    <name evidence="1" type="ORF">NHU_01213</name>
</gene>
<dbReference type="eggNOG" id="ENOG503351I">
    <property type="taxonomic scope" value="Bacteria"/>
</dbReference>
<protein>
    <submittedName>
        <fullName evidence="1">Uncharacterized protein</fullName>
    </submittedName>
</protein>
<dbReference type="EMBL" id="AP014800">
    <property type="protein sequence ID" value="BAQ68373.1"/>
    <property type="molecule type" value="Genomic_DNA"/>
</dbReference>
<proteinExistence type="predicted"/>
<evidence type="ECO:0000313" key="1">
    <source>
        <dbReference type="EMBL" id="BAQ68373.1"/>
    </source>
</evidence>
<reference evidence="1 2" key="1">
    <citation type="submission" date="2015-02" db="EMBL/GenBank/DDBJ databases">
        <title>Genome sequene of Rhodovulum sulfidophilum DSM 2351.</title>
        <authorList>
            <person name="Nagao N."/>
        </authorList>
    </citation>
    <scope>NUCLEOTIDE SEQUENCE [LARGE SCALE GENOMIC DNA]</scope>
    <source>
        <strain evidence="1 2">DSM 2351</strain>
    </source>
</reference>